<dbReference type="SMART" id="SM00304">
    <property type="entry name" value="HAMP"/>
    <property type="match status" value="1"/>
</dbReference>
<dbReference type="InterPro" id="IPR035965">
    <property type="entry name" value="PAS-like_dom_sf"/>
</dbReference>
<keyword evidence="7" id="KW-0175">Coiled coil</keyword>
<dbReference type="SUPFAM" id="SSF47384">
    <property type="entry name" value="Homodimeric domain of signal transducing histidine kinase"/>
    <property type="match status" value="1"/>
</dbReference>
<evidence type="ECO:0000259" key="10">
    <source>
        <dbReference type="PROSITE" id="PS50112"/>
    </source>
</evidence>
<dbReference type="Gene3D" id="1.10.287.130">
    <property type="match status" value="1"/>
</dbReference>
<dbReference type="Gene3D" id="3.30.450.20">
    <property type="entry name" value="PAS domain"/>
    <property type="match status" value="1"/>
</dbReference>
<evidence type="ECO:0000256" key="4">
    <source>
        <dbReference type="ARBA" id="ARBA00022553"/>
    </source>
</evidence>
<dbReference type="EMBL" id="VDMB01000017">
    <property type="protein sequence ID" value="TYT73954.1"/>
    <property type="molecule type" value="Genomic_DNA"/>
</dbReference>
<dbReference type="PRINTS" id="PR00344">
    <property type="entry name" value="BCTRLSENSOR"/>
</dbReference>
<evidence type="ECO:0000256" key="7">
    <source>
        <dbReference type="SAM" id="Coils"/>
    </source>
</evidence>
<dbReference type="InterPro" id="IPR000014">
    <property type="entry name" value="PAS"/>
</dbReference>
<dbReference type="PANTHER" id="PTHR43065">
    <property type="entry name" value="SENSOR HISTIDINE KINASE"/>
    <property type="match status" value="1"/>
</dbReference>
<evidence type="ECO:0000256" key="5">
    <source>
        <dbReference type="ARBA" id="ARBA00022679"/>
    </source>
</evidence>
<dbReference type="PROSITE" id="PS50109">
    <property type="entry name" value="HIS_KIN"/>
    <property type="match status" value="1"/>
</dbReference>
<evidence type="ECO:0000256" key="6">
    <source>
        <dbReference type="ARBA" id="ARBA00022777"/>
    </source>
</evidence>
<gene>
    <name evidence="12" type="ORF">FIM25_12380</name>
</gene>
<dbReference type="SMART" id="SM00387">
    <property type="entry name" value="HATPase_c"/>
    <property type="match status" value="1"/>
</dbReference>
<feature type="domain" description="HAMP" evidence="11">
    <location>
        <begin position="182"/>
        <end position="238"/>
    </location>
</feature>
<organism evidence="12 13">
    <name type="scientific">Desulfobotulus mexicanus</name>
    <dbReference type="NCBI Taxonomy" id="2586642"/>
    <lineage>
        <taxon>Bacteria</taxon>
        <taxon>Pseudomonadati</taxon>
        <taxon>Thermodesulfobacteriota</taxon>
        <taxon>Desulfobacteria</taxon>
        <taxon>Desulfobacterales</taxon>
        <taxon>Desulfobacteraceae</taxon>
        <taxon>Desulfobotulus</taxon>
    </lineage>
</organism>
<dbReference type="OrthoDB" id="5342753at2"/>
<feature type="domain" description="Histidine kinase" evidence="9">
    <location>
        <begin position="414"/>
        <end position="645"/>
    </location>
</feature>
<feature type="transmembrane region" description="Helical" evidence="8">
    <location>
        <begin position="12"/>
        <end position="31"/>
    </location>
</feature>
<comment type="subcellular location">
    <subcellularLocation>
        <location evidence="2">Membrane</location>
    </subcellularLocation>
</comment>
<dbReference type="EC" id="2.7.13.3" evidence="3"/>
<dbReference type="PROSITE" id="PS50885">
    <property type="entry name" value="HAMP"/>
    <property type="match status" value="1"/>
</dbReference>
<dbReference type="PANTHER" id="PTHR43065:SF47">
    <property type="match status" value="1"/>
</dbReference>
<keyword evidence="8" id="KW-1133">Transmembrane helix</keyword>
<dbReference type="InterPro" id="IPR003661">
    <property type="entry name" value="HisK_dim/P_dom"/>
</dbReference>
<dbReference type="Pfam" id="PF02518">
    <property type="entry name" value="HATPase_c"/>
    <property type="match status" value="1"/>
</dbReference>
<evidence type="ECO:0000256" key="8">
    <source>
        <dbReference type="SAM" id="Phobius"/>
    </source>
</evidence>
<keyword evidence="13" id="KW-1185">Reference proteome</keyword>
<dbReference type="InterPro" id="IPR003660">
    <property type="entry name" value="HAMP_dom"/>
</dbReference>
<reference evidence="12 13" key="1">
    <citation type="submission" date="2019-06" db="EMBL/GenBank/DDBJ databases">
        <title>Desulfobotulus mexicanus sp. nov., a novel sulfate-reducing bacterium isolated from the sediment of an alkaline crater lake in Mexico.</title>
        <authorList>
            <person name="Hirschler-Rea A."/>
        </authorList>
    </citation>
    <scope>NUCLEOTIDE SEQUENCE [LARGE SCALE GENOMIC DNA]</scope>
    <source>
        <strain evidence="12 13">PAR22N</strain>
    </source>
</reference>
<evidence type="ECO:0000259" key="11">
    <source>
        <dbReference type="PROSITE" id="PS50885"/>
    </source>
</evidence>
<evidence type="ECO:0000313" key="12">
    <source>
        <dbReference type="EMBL" id="TYT73954.1"/>
    </source>
</evidence>
<dbReference type="AlphaFoldDB" id="A0A5S5ME21"/>
<dbReference type="GO" id="GO:0016020">
    <property type="term" value="C:membrane"/>
    <property type="evidence" value="ECO:0007669"/>
    <property type="project" value="UniProtKB-SubCell"/>
</dbReference>
<dbReference type="GO" id="GO:0000155">
    <property type="term" value="F:phosphorelay sensor kinase activity"/>
    <property type="evidence" value="ECO:0007669"/>
    <property type="project" value="InterPro"/>
</dbReference>
<comment type="caution">
    <text evidence="12">The sequence shown here is derived from an EMBL/GenBank/DDBJ whole genome shotgun (WGS) entry which is preliminary data.</text>
</comment>
<name>A0A5S5ME21_9BACT</name>
<keyword evidence="8" id="KW-0812">Transmembrane</keyword>
<accession>A0A5S5ME21</accession>
<feature type="domain" description="PAS" evidence="10">
    <location>
        <begin position="254"/>
        <end position="291"/>
    </location>
</feature>
<evidence type="ECO:0000313" key="13">
    <source>
        <dbReference type="Proteomes" id="UP000321899"/>
    </source>
</evidence>
<keyword evidence="6" id="KW-0418">Kinase</keyword>
<dbReference type="InterPro" id="IPR036890">
    <property type="entry name" value="HATPase_C_sf"/>
</dbReference>
<dbReference type="Gene3D" id="6.10.340.10">
    <property type="match status" value="1"/>
</dbReference>
<feature type="transmembrane region" description="Helical" evidence="8">
    <location>
        <begin position="159"/>
        <end position="181"/>
    </location>
</feature>
<dbReference type="CDD" id="cd00075">
    <property type="entry name" value="HATPase"/>
    <property type="match status" value="1"/>
</dbReference>
<proteinExistence type="predicted"/>
<dbReference type="Pfam" id="PF13188">
    <property type="entry name" value="PAS_8"/>
    <property type="match status" value="1"/>
</dbReference>
<feature type="coiled-coil region" evidence="7">
    <location>
        <begin position="364"/>
        <end position="402"/>
    </location>
</feature>
<dbReference type="SUPFAM" id="SSF55874">
    <property type="entry name" value="ATPase domain of HSP90 chaperone/DNA topoisomerase II/histidine kinase"/>
    <property type="match status" value="1"/>
</dbReference>
<dbReference type="RefSeq" id="WP_139449795.1">
    <property type="nucleotide sequence ID" value="NZ_VDMB01000017.1"/>
</dbReference>
<protein>
    <recommendedName>
        <fullName evidence="3">histidine kinase</fullName>
        <ecNumber evidence="3">2.7.13.3</ecNumber>
    </recommendedName>
</protein>
<dbReference type="CDD" id="cd00082">
    <property type="entry name" value="HisKA"/>
    <property type="match status" value="1"/>
</dbReference>
<evidence type="ECO:0000256" key="2">
    <source>
        <dbReference type="ARBA" id="ARBA00004370"/>
    </source>
</evidence>
<evidence type="ECO:0000256" key="1">
    <source>
        <dbReference type="ARBA" id="ARBA00000085"/>
    </source>
</evidence>
<dbReference type="InterPro" id="IPR005467">
    <property type="entry name" value="His_kinase_dom"/>
</dbReference>
<evidence type="ECO:0000256" key="3">
    <source>
        <dbReference type="ARBA" id="ARBA00012438"/>
    </source>
</evidence>
<dbReference type="InterPro" id="IPR003594">
    <property type="entry name" value="HATPase_dom"/>
</dbReference>
<sequence length="666" mass="75521">MKNFSLHMRRSLALRQTFWVLALTMLTGLITSSVRMTTDYYRDQEFLKEHIEQLFIISEASAAQSLYHLDTRQGERIAEGLFSLPIIGRVRLVDDFGMVFVQRERDRADHALTPLMVKIIQPAPFRHALVFSPANTAVGYIEIELDAHPIFMELFRRSALAMMMDVIQYLTMAAILAYIFYHTLGRPLLRMTTQISTIHPSRPGKQRILIPHGNEENELGQLAETVNEILSRLQALNQELEQRVKERTADLSREREQLLSIFDSIDEVIYVTDPSNHEILFVNQAFKELWGDATGKKCHEIIHGNNLPCIHCTTLNLESGKPHTKPHEFFNPASLNWFRRLNRSIRWPDGRVVRYEMAFDITMQKEAENILKERSDELERINKELTDSIKALQSAREQLVQSEKMASLGSLVAGISHEINTPIGNSITAATFLGEKTLNILNLFSKNELRQSDFTSFMDTAKEATEILQANLQRAADLIASFKQVAVDQTSNQCRQFKLKAHIEDTLLSLSPRLRHTCQKVIINCRNDLLLFQNPGAISQIATNLILNSVTHAFDPDDEGEIHFDISTSGDIVEIIYWDNGRGISPQTLRHIFDPFYTTARGEGGTGLGMHITYNLVTQTLKGTISCESPESGGIRFVIRFPLSIEQQQPDGLKTVTPENPGADIP</sequence>
<dbReference type="PROSITE" id="PS50112">
    <property type="entry name" value="PAS"/>
    <property type="match status" value="1"/>
</dbReference>
<dbReference type="InterPro" id="IPR036097">
    <property type="entry name" value="HisK_dim/P_sf"/>
</dbReference>
<keyword evidence="8" id="KW-0472">Membrane</keyword>
<evidence type="ECO:0000259" key="9">
    <source>
        <dbReference type="PROSITE" id="PS50109"/>
    </source>
</evidence>
<dbReference type="Gene3D" id="3.30.565.10">
    <property type="entry name" value="Histidine kinase-like ATPase, C-terminal domain"/>
    <property type="match status" value="1"/>
</dbReference>
<feature type="coiled-coil region" evidence="7">
    <location>
        <begin position="219"/>
        <end position="257"/>
    </location>
</feature>
<comment type="catalytic activity">
    <reaction evidence="1">
        <text>ATP + protein L-histidine = ADP + protein N-phospho-L-histidine.</text>
        <dbReference type="EC" id="2.7.13.3"/>
    </reaction>
</comment>
<dbReference type="Proteomes" id="UP000321899">
    <property type="component" value="Unassembled WGS sequence"/>
</dbReference>
<keyword evidence="4" id="KW-0597">Phosphoprotein</keyword>
<keyword evidence="5" id="KW-0808">Transferase</keyword>
<dbReference type="SUPFAM" id="SSF55785">
    <property type="entry name" value="PYP-like sensor domain (PAS domain)"/>
    <property type="match status" value="1"/>
</dbReference>
<dbReference type="InterPro" id="IPR004358">
    <property type="entry name" value="Sig_transdc_His_kin-like_C"/>
</dbReference>